<dbReference type="EMBL" id="CP039347">
    <property type="protein sequence ID" value="QCD87137.1"/>
    <property type="molecule type" value="Genomic_DNA"/>
</dbReference>
<dbReference type="AlphaFoldDB" id="A0A4D6LEZ8"/>
<organism evidence="1 2">
    <name type="scientific">Vigna unguiculata</name>
    <name type="common">Cowpea</name>
    <dbReference type="NCBI Taxonomy" id="3917"/>
    <lineage>
        <taxon>Eukaryota</taxon>
        <taxon>Viridiplantae</taxon>
        <taxon>Streptophyta</taxon>
        <taxon>Embryophyta</taxon>
        <taxon>Tracheophyta</taxon>
        <taxon>Spermatophyta</taxon>
        <taxon>Magnoliopsida</taxon>
        <taxon>eudicotyledons</taxon>
        <taxon>Gunneridae</taxon>
        <taxon>Pentapetalae</taxon>
        <taxon>rosids</taxon>
        <taxon>fabids</taxon>
        <taxon>Fabales</taxon>
        <taxon>Fabaceae</taxon>
        <taxon>Papilionoideae</taxon>
        <taxon>50 kb inversion clade</taxon>
        <taxon>NPAAA clade</taxon>
        <taxon>indigoferoid/millettioid clade</taxon>
        <taxon>Phaseoleae</taxon>
        <taxon>Vigna</taxon>
    </lineage>
</organism>
<keyword evidence="2" id="KW-1185">Reference proteome</keyword>
<gene>
    <name evidence="1" type="ORF">DEO72_LG3g1670</name>
</gene>
<accession>A0A4D6LEZ8</accession>
<reference evidence="1 2" key="1">
    <citation type="submission" date="2019-04" db="EMBL/GenBank/DDBJ databases">
        <title>An improved genome assembly and genetic linkage map for asparagus bean, Vigna unguiculata ssp. sesquipedialis.</title>
        <authorList>
            <person name="Xia Q."/>
            <person name="Zhang R."/>
            <person name="Dong Y."/>
        </authorList>
    </citation>
    <scope>NUCLEOTIDE SEQUENCE [LARGE SCALE GENOMIC DNA]</scope>
    <source>
        <tissue evidence="1">Leaf</tissue>
    </source>
</reference>
<proteinExistence type="predicted"/>
<sequence length="221" mass="23965">MQRLCCASTMATVGAPPTAILSISWFFGNVPIVKKTSFAKTTHYNVLGHYGSHSLPVPMFQVGVEVSLKKGKLKDNFDGRDCRRCTRTINTDDISLIRGDVEGGFSNTLGDKMLDIGVAMGNDSEIMGGPLKVVDAPRDNYEVLQNKVILHVPDLDNTGGEGGGDPLVVRGEASDSRVSKSYGCDLSRACMRMSLSAVAYLLFSKRLFCGFCNSENIKRDT</sequence>
<protein>
    <submittedName>
        <fullName evidence="1">Uncharacterized protein</fullName>
    </submittedName>
</protein>
<evidence type="ECO:0000313" key="2">
    <source>
        <dbReference type="Proteomes" id="UP000501690"/>
    </source>
</evidence>
<name>A0A4D6LEZ8_VIGUN</name>
<evidence type="ECO:0000313" key="1">
    <source>
        <dbReference type="EMBL" id="QCD87137.1"/>
    </source>
</evidence>
<dbReference type="Proteomes" id="UP000501690">
    <property type="component" value="Linkage Group LG3"/>
</dbReference>